<sequence length="70" mass="8168">MSYAAISIKVHSVESLHKSCFTCTLLSYCVIKFLKLPQERRQDNFIRRVRWVENLLAATESMSVKMCDIQ</sequence>
<dbReference type="Proteomes" id="UP000078540">
    <property type="component" value="Unassembled WGS sequence"/>
</dbReference>
<evidence type="ECO:0000313" key="1">
    <source>
        <dbReference type="EMBL" id="KYM79072.1"/>
    </source>
</evidence>
<keyword evidence="2" id="KW-1185">Reference proteome</keyword>
<accession>A0A195B486</accession>
<reference evidence="1 2" key="1">
    <citation type="submission" date="2015-09" db="EMBL/GenBank/DDBJ databases">
        <title>Atta colombica WGS genome.</title>
        <authorList>
            <person name="Nygaard S."/>
            <person name="Hu H."/>
            <person name="Boomsma J."/>
            <person name="Zhang G."/>
        </authorList>
    </citation>
    <scope>NUCLEOTIDE SEQUENCE [LARGE SCALE GENOMIC DNA]</scope>
    <source>
        <strain evidence="1">Treedump-2</strain>
        <tissue evidence="1">Whole body</tissue>
    </source>
</reference>
<proteinExistence type="predicted"/>
<evidence type="ECO:0000313" key="2">
    <source>
        <dbReference type="Proteomes" id="UP000078540"/>
    </source>
</evidence>
<dbReference type="AlphaFoldDB" id="A0A195B486"/>
<gene>
    <name evidence="1" type="ORF">ALC53_10626</name>
</gene>
<protein>
    <submittedName>
        <fullName evidence="1">Uncharacterized protein</fullName>
    </submittedName>
</protein>
<organism evidence="1 2">
    <name type="scientific">Atta colombica</name>
    <dbReference type="NCBI Taxonomy" id="520822"/>
    <lineage>
        <taxon>Eukaryota</taxon>
        <taxon>Metazoa</taxon>
        <taxon>Ecdysozoa</taxon>
        <taxon>Arthropoda</taxon>
        <taxon>Hexapoda</taxon>
        <taxon>Insecta</taxon>
        <taxon>Pterygota</taxon>
        <taxon>Neoptera</taxon>
        <taxon>Endopterygota</taxon>
        <taxon>Hymenoptera</taxon>
        <taxon>Apocrita</taxon>
        <taxon>Aculeata</taxon>
        <taxon>Formicoidea</taxon>
        <taxon>Formicidae</taxon>
        <taxon>Myrmicinae</taxon>
        <taxon>Atta</taxon>
    </lineage>
</organism>
<dbReference type="EMBL" id="KQ976625">
    <property type="protein sequence ID" value="KYM79072.1"/>
    <property type="molecule type" value="Genomic_DNA"/>
</dbReference>
<name>A0A195B486_9HYME</name>